<name>A0A7J0A5C5_9BACE</name>
<proteinExistence type="predicted"/>
<protein>
    <submittedName>
        <fullName evidence="1">Uncharacterized protein</fullName>
    </submittedName>
</protein>
<comment type="caution">
    <text evidence="1">The sequence shown here is derived from an EMBL/GenBank/DDBJ whole genome shotgun (WGS) entry which is preliminary data.</text>
</comment>
<gene>
    <name evidence="1" type="ORF">IMSAGC001_02644</name>
</gene>
<dbReference type="Proteomes" id="UP000491181">
    <property type="component" value="Unassembled WGS sequence"/>
</dbReference>
<accession>A0A7J0A5C5</accession>
<dbReference type="AlphaFoldDB" id="A0A7J0A5C5"/>
<organism evidence="1 2">
    <name type="scientific">Bacteroides acidifaciens</name>
    <dbReference type="NCBI Taxonomy" id="85831"/>
    <lineage>
        <taxon>Bacteria</taxon>
        <taxon>Pseudomonadati</taxon>
        <taxon>Bacteroidota</taxon>
        <taxon>Bacteroidia</taxon>
        <taxon>Bacteroidales</taxon>
        <taxon>Bacteroidaceae</taxon>
        <taxon>Bacteroides</taxon>
    </lineage>
</organism>
<reference evidence="1 2" key="1">
    <citation type="journal article" date="2020" name="Microbiome">
        <title>Single-cell genomics of uncultured bacteria reveals dietary fiber responders in the mouse gut microbiota.</title>
        <authorList>
            <person name="Chijiiwa R."/>
            <person name="Hosokawa M."/>
            <person name="Kogawa M."/>
            <person name="Nishikawa Y."/>
            <person name="Ide K."/>
            <person name="Sakanashi C."/>
            <person name="Takahashi K."/>
            <person name="Takeyama H."/>
        </authorList>
    </citation>
    <scope>NUCLEOTIDE SEQUENCE [LARGE SCALE GENOMIC DNA]</scope>
    <source>
        <strain evidence="1">IMSAGC_001</strain>
    </source>
</reference>
<evidence type="ECO:0000313" key="1">
    <source>
        <dbReference type="EMBL" id="GFH87219.1"/>
    </source>
</evidence>
<dbReference type="EMBL" id="BLLS01000080">
    <property type="protein sequence ID" value="GFH87219.1"/>
    <property type="molecule type" value="Genomic_DNA"/>
</dbReference>
<evidence type="ECO:0000313" key="2">
    <source>
        <dbReference type="Proteomes" id="UP000491181"/>
    </source>
</evidence>
<sequence>MNENLFFPTDLYKYYQLLIRKFHRFHLITEILVNKKVTGESVG</sequence>